<keyword evidence="3" id="KW-0017">Alkaloid metabolism</keyword>
<evidence type="ECO:0000256" key="4">
    <source>
        <dbReference type="ARBA" id="ARBA00023002"/>
    </source>
</evidence>
<reference evidence="5 6" key="1">
    <citation type="submission" date="2019-06" db="EMBL/GenBank/DDBJ databases">
        <title>Genome Sequence of the Brown Rot Fungal Pathogen Monilinia laxa.</title>
        <authorList>
            <person name="De Miccolis Angelini R.M."/>
            <person name="Landi L."/>
            <person name="Abate D."/>
            <person name="Pollastro S."/>
            <person name="Romanazzi G."/>
            <person name="Faretra F."/>
        </authorList>
    </citation>
    <scope>NUCLEOTIDE SEQUENCE [LARGE SCALE GENOMIC DNA]</scope>
    <source>
        <strain evidence="5 6">Mlax316</strain>
    </source>
</reference>
<dbReference type="SUPFAM" id="SSF51735">
    <property type="entry name" value="NAD(P)-binding Rossmann-fold domains"/>
    <property type="match status" value="1"/>
</dbReference>
<evidence type="ECO:0000256" key="2">
    <source>
        <dbReference type="ARBA" id="ARBA00005372"/>
    </source>
</evidence>
<comment type="similarity">
    <text evidence="2">Belongs to the fgaFS/easG family.</text>
</comment>
<dbReference type="EMBL" id="VIGI01000009">
    <property type="protein sequence ID" value="KAB8295726.1"/>
    <property type="molecule type" value="Genomic_DNA"/>
</dbReference>
<accession>A0A5N6K0P0</accession>
<dbReference type="InterPro" id="IPR051604">
    <property type="entry name" value="Ergot_Alk_Oxidoreductase"/>
</dbReference>
<dbReference type="PANTHER" id="PTHR43162">
    <property type="match status" value="1"/>
</dbReference>
<comment type="pathway">
    <text evidence="1">Alkaloid biosynthesis; ergot alkaloid biosynthesis.</text>
</comment>
<proteinExistence type="inferred from homology"/>
<dbReference type="Proteomes" id="UP000326757">
    <property type="component" value="Unassembled WGS sequence"/>
</dbReference>
<dbReference type="InterPro" id="IPR019901">
    <property type="entry name" value="Ergot_alkaloid_biosynthesis"/>
</dbReference>
<evidence type="ECO:0008006" key="7">
    <source>
        <dbReference type="Google" id="ProtNLM"/>
    </source>
</evidence>
<dbReference type="NCBIfam" id="TIGR03649">
    <property type="entry name" value="ergot_EASG"/>
    <property type="match status" value="1"/>
</dbReference>
<evidence type="ECO:0000313" key="5">
    <source>
        <dbReference type="EMBL" id="KAB8295726.1"/>
    </source>
</evidence>
<comment type="caution">
    <text evidence="5">The sequence shown here is derived from an EMBL/GenBank/DDBJ whole genome shotgun (WGS) entry which is preliminary data.</text>
</comment>
<evidence type="ECO:0000256" key="3">
    <source>
        <dbReference type="ARBA" id="ARBA00022589"/>
    </source>
</evidence>
<dbReference type="Gene3D" id="3.40.50.720">
    <property type="entry name" value="NAD(P)-binding Rossmann-like Domain"/>
    <property type="match status" value="1"/>
</dbReference>
<dbReference type="GO" id="GO:0035835">
    <property type="term" value="P:indole alkaloid biosynthetic process"/>
    <property type="evidence" value="ECO:0007669"/>
    <property type="project" value="UniProtKB-UniPathway"/>
</dbReference>
<dbReference type="AlphaFoldDB" id="A0A5N6K0P0"/>
<organism evidence="5 6">
    <name type="scientific">Monilinia laxa</name>
    <name type="common">Brown rot fungus</name>
    <name type="synonym">Sclerotinia laxa</name>
    <dbReference type="NCBI Taxonomy" id="61186"/>
    <lineage>
        <taxon>Eukaryota</taxon>
        <taxon>Fungi</taxon>
        <taxon>Dikarya</taxon>
        <taxon>Ascomycota</taxon>
        <taxon>Pezizomycotina</taxon>
        <taxon>Leotiomycetes</taxon>
        <taxon>Helotiales</taxon>
        <taxon>Sclerotiniaceae</taxon>
        <taxon>Monilinia</taxon>
    </lineage>
</organism>
<dbReference type="GO" id="GO:0016491">
    <property type="term" value="F:oxidoreductase activity"/>
    <property type="evidence" value="ECO:0007669"/>
    <property type="project" value="UniProtKB-KW"/>
</dbReference>
<dbReference type="InterPro" id="IPR036291">
    <property type="entry name" value="NAD(P)-bd_dom_sf"/>
</dbReference>
<gene>
    <name evidence="5" type="ORF">EYC80_008551</name>
</gene>
<dbReference type="UniPathway" id="UPA00327"/>
<evidence type="ECO:0000313" key="6">
    <source>
        <dbReference type="Proteomes" id="UP000326757"/>
    </source>
</evidence>
<keyword evidence="6" id="KW-1185">Reference proteome</keyword>
<keyword evidence="4" id="KW-0560">Oxidoreductase</keyword>
<dbReference type="OrthoDB" id="9997102at2759"/>
<dbReference type="Gene3D" id="3.90.25.10">
    <property type="entry name" value="UDP-galactose 4-epimerase, domain 1"/>
    <property type="match status" value="1"/>
</dbReference>
<sequence length="352" mass="39522">MDLQISVIHQIVELHFSDWIPQSSGVIELWVQEREYEEGDYYLTSRRHRKTSRSGSSPTLLPNTKGVKFDWLDFDTYDNPFISPNGKGGGEGHSIKAAFIISPPVLDALPLAQRFIDRVIEKGVRRIIFLGGSIQHCGDGPVLSQISEYIKGKGSDFNRLDEPNDSNLNAVKWTILRPSWFMENFSEMHHLYTIRDDNQIVSATGTGKIPFVSAEDIAIVAYKALIGKKTNGIERELVGMELLLRGDQLWSYDDIASTLTRILGRKITHVNMEEKDIVRGMVDEGVEEDLANVLVELDIAVKKGEEAQLGGDLELIIGRRGKGLIEYLEECARSGIWDTKGDVERGNTKFSE</sequence>
<dbReference type="PANTHER" id="PTHR43162:SF1">
    <property type="entry name" value="PRESTALK A DIFFERENTIATION PROTEIN A"/>
    <property type="match status" value="1"/>
</dbReference>
<protein>
    <recommendedName>
        <fullName evidence="7">NAD(P)-binding domain-containing protein</fullName>
    </recommendedName>
</protein>
<name>A0A5N6K0P0_MONLA</name>
<evidence type="ECO:0000256" key="1">
    <source>
        <dbReference type="ARBA" id="ARBA00005107"/>
    </source>
</evidence>